<name>A0A1C5IGH4_9ACTN</name>
<dbReference type="InterPro" id="IPR016162">
    <property type="entry name" value="Ald_DH_N"/>
</dbReference>
<dbReference type="EMBL" id="LT607753">
    <property type="protein sequence ID" value="SCG57460.1"/>
    <property type="molecule type" value="Genomic_DNA"/>
</dbReference>
<keyword evidence="5" id="KW-1185">Reference proteome</keyword>
<dbReference type="SUPFAM" id="SSF53720">
    <property type="entry name" value="ALDH-like"/>
    <property type="match status" value="1"/>
</dbReference>
<accession>A0A1C5IGH4</accession>
<dbReference type="PANTHER" id="PTHR42862:SF1">
    <property type="entry name" value="DELTA-1-PYRROLINE-5-CARBOXYLATE DEHYDROGENASE 2, ISOFORM A-RELATED"/>
    <property type="match status" value="1"/>
</dbReference>
<dbReference type="PANTHER" id="PTHR42862">
    <property type="entry name" value="DELTA-1-PYRROLINE-5-CARBOXYLATE DEHYDROGENASE 1, ISOFORM A-RELATED"/>
    <property type="match status" value="1"/>
</dbReference>
<dbReference type="NCBIfam" id="TIGR02288">
    <property type="entry name" value="PaaN_2"/>
    <property type="match status" value="1"/>
</dbReference>
<sequence>MMAGMTETPQALYDRHADTLNRALTAITERAYWSAYPESPSPRVYGETAAADGKAAFEAYLDGDFPLDQPGDGDRVATETSPFGLALNVRYPHAGADELVAAATAALPAWRDAGPQARVGVCLEILARLHRHIFELANAVQFTSGQAFVMAFQAGGAHALDRALEAIAYAYAEMTRHPGTAGWEKAAGKGDPLRMTKTFHVVPRGVALVIGCNTFPTWNSYPGLFASLATGNPVVVKPHPRAVLPLAITVKYAREVLAEAGFDPNLVLLAPEAPGEKLASTLALHPAVKIVDFTGSTEYGDWLEANARQAAVYTEKAGLNAVVVDSTDDFAGMCRNLGFTLTLYSGQMCTTSQNILIPAGGIETDQGHKSFDEVAAGIAAAVGKLTADPARGVELTGAIVNDGVLERLDEVTKVGEAVLESRTVAHPSLPGAVVRTPTIVKLSAGDTEVYGREWFGPISFVIATDSTEHSLEILRSTVGEKGALTAAVYSTDPSVLDAAEAAAIDVGVHLSCNLTSGVFVNQSAAFSDFHGSGANPAANAALTDGAYVANRFRVVQSRRHV</sequence>
<keyword evidence="2" id="KW-0520">NAD</keyword>
<gene>
    <name evidence="4" type="ORF">GA0070614_2768</name>
</gene>
<proteinExistence type="predicted"/>
<dbReference type="GO" id="GO:0009898">
    <property type="term" value="C:cytoplasmic side of plasma membrane"/>
    <property type="evidence" value="ECO:0007669"/>
    <property type="project" value="TreeGrafter"/>
</dbReference>
<evidence type="ECO:0000256" key="2">
    <source>
        <dbReference type="ARBA" id="ARBA00023027"/>
    </source>
</evidence>
<evidence type="ECO:0000259" key="3">
    <source>
        <dbReference type="Pfam" id="PF00171"/>
    </source>
</evidence>
<keyword evidence="1" id="KW-0560">Oxidoreductase</keyword>
<organism evidence="4 5">
    <name type="scientific">Micromonospora coxensis</name>
    <dbReference type="NCBI Taxonomy" id="356852"/>
    <lineage>
        <taxon>Bacteria</taxon>
        <taxon>Bacillati</taxon>
        <taxon>Actinomycetota</taxon>
        <taxon>Actinomycetes</taxon>
        <taxon>Micromonosporales</taxon>
        <taxon>Micromonosporaceae</taxon>
        <taxon>Micromonospora</taxon>
    </lineage>
</organism>
<dbReference type="GO" id="GO:0003842">
    <property type="term" value="F:L-glutamate gamma-semialdehyde dehydrogenase activity"/>
    <property type="evidence" value="ECO:0007669"/>
    <property type="project" value="TreeGrafter"/>
</dbReference>
<dbReference type="Gene3D" id="3.40.309.10">
    <property type="entry name" value="Aldehyde Dehydrogenase, Chain A, domain 2"/>
    <property type="match status" value="1"/>
</dbReference>
<dbReference type="AlphaFoldDB" id="A0A1C5IGH4"/>
<protein>
    <submittedName>
        <fullName evidence="4">Phenylacetic acid degradation protein paaN</fullName>
    </submittedName>
</protein>
<dbReference type="InterPro" id="IPR050485">
    <property type="entry name" value="Proline_metab_enzyme"/>
</dbReference>
<reference evidence="5" key="1">
    <citation type="submission" date="2016-06" db="EMBL/GenBank/DDBJ databases">
        <authorList>
            <person name="Varghese N."/>
            <person name="Submissions Spin"/>
        </authorList>
    </citation>
    <scope>NUCLEOTIDE SEQUENCE [LARGE SCALE GENOMIC DNA]</scope>
    <source>
        <strain evidence="5">DSM 45161</strain>
    </source>
</reference>
<dbReference type="InterPro" id="IPR016161">
    <property type="entry name" value="Ald_DH/histidinol_DH"/>
</dbReference>
<dbReference type="Gene3D" id="3.40.605.10">
    <property type="entry name" value="Aldehyde Dehydrogenase, Chain A, domain 1"/>
    <property type="match status" value="1"/>
</dbReference>
<evidence type="ECO:0000313" key="4">
    <source>
        <dbReference type="EMBL" id="SCG57460.1"/>
    </source>
</evidence>
<dbReference type="GO" id="GO:0010133">
    <property type="term" value="P:L-proline catabolic process to L-glutamate"/>
    <property type="evidence" value="ECO:0007669"/>
    <property type="project" value="TreeGrafter"/>
</dbReference>
<dbReference type="InterPro" id="IPR015590">
    <property type="entry name" value="Aldehyde_DH_dom"/>
</dbReference>
<dbReference type="Pfam" id="PF00171">
    <property type="entry name" value="Aldedh"/>
    <property type="match status" value="1"/>
</dbReference>
<evidence type="ECO:0000313" key="5">
    <source>
        <dbReference type="Proteomes" id="UP000198215"/>
    </source>
</evidence>
<dbReference type="InterPro" id="IPR011975">
    <property type="entry name" value="PaaN_2"/>
</dbReference>
<feature type="domain" description="Aldehyde dehydrogenase" evidence="3">
    <location>
        <begin position="95"/>
        <end position="515"/>
    </location>
</feature>
<dbReference type="Proteomes" id="UP000198215">
    <property type="component" value="Chromosome I"/>
</dbReference>
<dbReference type="InterPro" id="IPR016163">
    <property type="entry name" value="Ald_DH_C"/>
</dbReference>
<dbReference type="OrthoDB" id="5288459at2"/>
<evidence type="ECO:0000256" key="1">
    <source>
        <dbReference type="ARBA" id="ARBA00023002"/>
    </source>
</evidence>